<feature type="compositionally biased region" description="Low complexity" evidence="10">
    <location>
        <begin position="184"/>
        <end position="207"/>
    </location>
</feature>
<feature type="region of interest" description="Disordered" evidence="10">
    <location>
        <begin position="184"/>
        <end position="221"/>
    </location>
</feature>
<feature type="region of interest" description="Disordered" evidence="10">
    <location>
        <begin position="491"/>
        <end position="515"/>
    </location>
</feature>
<dbReference type="Pfam" id="PF00076">
    <property type="entry name" value="RRM_1"/>
    <property type="match status" value="1"/>
</dbReference>
<evidence type="ECO:0000256" key="8">
    <source>
        <dbReference type="PROSITE-ProRule" id="PRU00176"/>
    </source>
</evidence>
<keyword evidence="5" id="KW-0862">Zinc</keyword>
<dbReference type="PROSITE" id="PS01358">
    <property type="entry name" value="ZF_RANBP2_1"/>
    <property type="match status" value="1"/>
</dbReference>
<gene>
    <name evidence="13" type="ORF">PXEA_LOCUS12279</name>
</gene>
<feature type="compositionally biased region" description="Polar residues" evidence="10">
    <location>
        <begin position="499"/>
        <end position="512"/>
    </location>
</feature>
<dbReference type="InterPro" id="IPR034870">
    <property type="entry name" value="TET_fam"/>
</dbReference>
<feature type="region of interest" description="Disordered" evidence="10">
    <location>
        <begin position="311"/>
        <end position="331"/>
    </location>
</feature>
<evidence type="ECO:0000256" key="7">
    <source>
        <dbReference type="ARBA" id="ARBA00023242"/>
    </source>
</evidence>
<evidence type="ECO:0000256" key="3">
    <source>
        <dbReference type="ARBA" id="ARBA00022723"/>
    </source>
</evidence>
<dbReference type="Pfam" id="PF00641">
    <property type="entry name" value="Zn_ribbon_RanBP"/>
    <property type="match status" value="1"/>
</dbReference>
<dbReference type="InterPro" id="IPR000504">
    <property type="entry name" value="RRM_dom"/>
</dbReference>
<dbReference type="PANTHER" id="PTHR23238">
    <property type="entry name" value="RNA BINDING PROTEIN"/>
    <property type="match status" value="1"/>
</dbReference>
<dbReference type="SUPFAM" id="SSF54928">
    <property type="entry name" value="RNA-binding domain, RBD"/>
    <property type="match status" value="1"/>
</dbReference>
<dbReference type="EMBL" id="CAAALY010038953">
    <property type="protein sequence ID" value="VEL18839.1"/>
    <property type="molecule type" value="Genomic_DNA"/>
</dbReference>
<dbReference type="InterPro" id="IPR036443">
    <property type="entry name" value="Znf_RanBP2_sf"/>
</dbReference>
<evidence type="ECO:0000256" key="1">
    <source>
        <dbReference type="ARBA" id="ARBA00004123"/>
    </source>
</evidence>
<dbReference type="PROSITE" id="PS50102">
    <property type="entry name" value="RRM"/>
    <property type="match status" value="1"/>
</dbReference>
<keyword evidence="4 9" id="KW-0863">Zinc-finger</keyword>
<dbReference type="GO" id="GO:0008270">
    <property type="term" value="F:zinc ion binding"/>
    <property type="evidence" value="ECO:0007669"/>
    <property type="project" value="UniProtKB-KW"/>
</dbReference>
<dbReference type="OrthoDB" id="76445at2759"/>
<dbReference type="SMART" id="SM00360">
    <property type="entry name" value="RRM"/>
    <property type="match status" value="1"/>
</dbReference>
<evidence type="ECO:0000259" key="12">
    <source>
        <dbReference type="PROSITE" id="PS50199"/>
    </source>
</evidence>
<sequence>YAFAGLTQAGGQAAAYTQFQYPTASGDQSAQLLQGYALPQQAGPTPTGVQAAMFGAQSAASYGFDQSNAVAYSQAASVPMGQVGTGNQMPIQAGISQSNVGFPYAEYANSFHQYGGMTQGLPSGMQPGMGNGKVFSFDLALDMQQFNPLVQGDFSQMANNGSILEAIAQQQGLQGFSAAAFMQQQDSSGSGLQRSGGQMSGRGQLRGVRSNPPSITNPDGLREDTVFISRLPQNVDHEVIKSQFGIIGKIKTNSKSGMPMIWIFKERGVPKGDALVTYEDPMCVKAAIDWFSKNDFMNKRIDVRQATNSQRPVIIPPGGGGGGSGGISNQSQSQQHQLTNMHPCASGSPGLSGFGLSNSGANQQNQNAAALAAAAAMAAAAASQGGSMTSLMNSNAAAAAASLAALASGYPSGPQQGSLVGYNTEGHPMGGMPGSDQFISGGVGNTVGGKMSGHGSGGRGGLGGMRGRGGGGMGSSGGQNGSITMNGPGASQLGRGHMQATNQPTNAGQSGSKEGDWECSSCQNINFSWRQECNRC</sequence>
<evidence type="ECO:0008006" key="15">
    <source>
        <dbReference type="Google" id="ProtNLM"/>
    </source>
</evidence>
<dbReference type="PROSITE" id="PS50199">
    <property type="entry name" value="ZF_RANBP2_2"/>
    <property type="match status" value="1"/>
</dbReference>
<dbReference type="GO" id="GO:0006355">
    <property type="term" value="P:regulation of DNA-templated transcription"/>
    <property type="evidence" value="ECO:0007669"/>
    <property type="project" value="InterPro"/>
</dbReference>
<keyword evidence="14" id="KW-1185">Reference proteome</keyword>
<dbReference type="GO" id="GO:0005634">
    <property type="term" value="C:nucleus"/>
    <property type="evidence" value="ECO:0007669"/>
    <property type="project" value="UniProtKB-SubCell"/>
</dbReference>
<evidence type="ECO:0000256" key="10">
    <source>
        <dbReference type="SAM" id="MobiDB-lite"/>
    </source>
</evidence>
<dbReference type="AlphaFoldDB" id="A0A448WS37"/>
<feature type="non-terminal residue" evidence="13">
    <location>
        <position position="1"/>
    </location>
</feature>
<dbReference type="Gene3D" id="4.10.1060.10">
    <property type="entry name" value="Zinc finger, RanBP2-type"/>
    <property type="match status" value="1"/>
</dbReference>
<evidence type="ECO:0000313" key="14">
    <source>
        <dbReference type="Proteomes" id="UP000784294"/>
    </source>
</evidence>
<evidence type="ECO:0000256" key="2">
    <source>
        <dbReference type="ARBA" id="ARBA00008448"/>
    </source>
</evidence>
<evidence type="ECO:0000313" key="13">
    <source>
        <dbReference type="EMBL" id="VEL18839.1"/>
    </source>
</evidence>
<dbReference type="SUPFAM" id="SSF90209">
    <property type="entry name" value="Ran binding protein zinc finger-like"/>
    <property type="match status" value="1"/>
</dbReference>
<feature type="domain" description="RRM" evidence="11">
    <location>
        <begin position="224"/>
        <end position="308"/>
    </location>
</feature>
<dbReference type="Proteomes" id="UP000784294">
    <property type="component" value="Unassembled WGS sequence"/>
</dbReference>
<accession>A0A448WS37</accession>
<feature type="domain" description="RanBP2-type" evidence="12">
    <location>
        <begin position="513"/>
        <end position="536"/>
    </location>
</feature>
<dbReference type="GO" id="GO:0003723">
    <property type="term" value="F:RNA binding"/>
    <property type="evidence" value="ECO:0007669"/>
    <property type="project" value="UniProtKB-UniRule"/>
</dbReference>
<keyword evidence="3" id="KW-0479">Metal-binding</keyword>
<organism evidence="13 14">
    <name type="scientific">Protopolystoma xenopodis</name>
    <dbReference type="NCBI Taxonomy" id="117903"/>
    <lineage>
        <taxon>Eukaryota</taxon>
        <taxon>Metazoa</taxon>
        <taxon>Spiralia</taxon>
        <taxon>Lophotrochozoa</taxon>
        <taxon>Platyhelminthes</taxon>
        <taxon>Monogenea</taxon>
        <taxon>Polyopisthocotylea</taxon>
        <taxon>Polystomatidea</taxon>
        <taxon>Polystomatidae</taxon>
        <taxon>Protopolystoma</taxon>
    </lineage>
</organism>
<evidence type="ECO:0000256" key="5">
    <source>
        <dbReference type="ARBA" id="ARBA00022833"/>
    </source>
</evidence>
<evidence type="ECO:0000256" key="4">
    <source>
        <dbReference type="ARBA" id="ARBA00022771"/>
    </source>
</evidence>
<keyword evidence="6 8" id="KW-0694">RNA-binding</keyword>
<dbReference type="InterPro" id="IPR035979">
    <property type="entry name" value="RBD_domain_sf"/>
</dbReference>
<dbReference type="Gene3D" id="3.30.70.330">
    <property type="match status" value="1"/>
</dbReference>
<keyword evidence="7" id="KW-0539">Nucleus</keyword>
<dbReference type="InterPro" id="IPR001876">
    <property type="entry name" value="Znf_RanBP2"/>
</dbReference>
<evidence type="ECO:0000259" key="11">
    <source>
        <dbReference type="PROSITE" id="PS50102"/>
    </source>
</evidence>
<protein>
    <recommendedName>
        <fullName evidence="15">RanBP2-type domain-containing protein</fullName>
    </recommendedName>
</protein>
<evidence type="ECO:0000256" key="6">
    <source>
        <dbReference type="ARBA" id="ARBA00022884"/>
    </source>
</evidence>
<name>A0A448WS37_9PLAT</name>
<dbReference type="InterPro" id="IPR012677">
    <property type="entry name" value="Nucleotide-bd_a/b_plait_sf"/>
</dbReference>
<comment type="caution">
    <text evidence="13">The sequence shown here is derived from an EMBL/GenBank/DDBJ whole genome shotgun (WGS) entry which is preliminary data.</text>
</comment>
<evidence type="ECO:0000256" key="9">
    <source>
        <dbReference type="PROSITE-ProRule" id="PRU00322"/>
    </source>
</evidence>
<reference evidence="13" key="1">
    <citation type="submission" date="2018-11" db="EMBL/GenBank/DDBJ databases">
        <authorList>
            <consortium name="Pathogen Informatics"/>
        </authorList>
    </citation>
    <scope>NUCLEOTIDE SEQUENCE</scope>
</reference>
<proteinExistence type="inferred from homology"/>
<comment type="similarity">
    <text evidence="2">Belongs to the RRM TET family.</text>
</comment>
<feature type="non-terminal residue" evidence="13">
    <location>
        <position position="536"/>
    </location>
</feature>
<feature type="compositionally biased region" description="Gly residues" evidence="10">
    <location>
        <begin position="317"/>
        <end position="326"/>
    </location>
</feature>
<comment type="subcellular location">
    <subcellularLocation>
        <location evidence="1">Nucleus</location>
    </subcellularLocation>
</comment>